<sequence length="373" mass="43437">MVGAILRHVTVQKFLLRRWVVVERRLLLTQLRTLYAPPQPTRPAATTSYETLRRHQPMHTTQVIPGQRTSEEKIDSSTSVHVHSEDCIQLFEQQYTCTCSAASYRIFPKLCSRRRNASTKTITSQTPTPKSRAKTLFSVHFTLVQSECRVALLTHWISLDPLANLGVQVPASLAGFYCEQISIDFKEKGSLKKHLLIHSEQRKYKCDVCDKSFNLKSNFDSHLLGHSEQRKYKCDICDKSFKVKSNLYTHLLSHSEQRQYKCDVCDKTFKVKSNLYSHLLSHSEQRKYKCNVCEKSFKLKSNLNSHLLSHSEQRKYKCDVCDKDFKVNGVLKRHLLVHSEQRNYKCDVCNKGFKVNNSLKRHRLIHSEQRNYN</sequence>
<feature type="domain" description="C2H2-type" evidence="8">
    <location>
        <begin position="176"/>
        <end position="203"/>
    </location>
</feature>
<dbReference type="EMBL" id="OB798246">
    <property type="protein sequence ID" value="CAD7434786.1"/>
    <property type="molecule type" value="Genomic_DNA"/>
</dbReference>
<evidence type="ECO:0000256" key="2">
    <source>
        <dbReference type="ARBA" id="ARBA00022723"/>
    </source>
</evidence>
<comment type="subcellular location">
    <subcellularLocation>
        <location evidence="1">Nucleus</location>
    </subcellularLocation>
</comment>
<dbReference type="Gene3D" id="3.30.160.60">
    <property type="entry name" value="Classic Zinc Finger"/>
    <property type="match status" value="6"/>
</dbReference>
<organism evidence="9">
    <name type="scientific">Timema monikensis</name>
    <dbReference type="NCBI Taxonomy" id="170555"/>
    <lineage>
        <taxon>Eukaryota</taxon>
        <taxon>Metazoa</taxon>
        <taxon>Ecdysozoa</taxon>
        <taxon>Arthropoda</taxon>
        <taxon>Hexapoda</taxon>
        <taxon>Insecta</taxon>
        <taxon>Pterygota</taxon>
        <taxon>Neoptera</taxon>
        <taxon>Polyneoptera</taxon>
        <taxon>Phasmatodea</taxon>
        <taxon>Timematodea</taxon>
        <taxon>Timematoidea</taxon>
        <taxon>Timematidae</taxon>
        <taxon>Timema</taxon>
    </lineage>
</organism>
<dbReference type="FunFam" id="3.30.160.60:FF:000446">
    <property type="entry name" value="Zinc finger protein"/>
    <property type="match status" value="1"/>
</dbReference>
<evidence type="ECO:0000259" key="8">
    <source>
        <dbReference type="PROSITE" id="PS50157"/>
    </source>
</evidence>
<dbReference type="GO" id="GO:0003700">
    <property type="term" value="F:DNA-binding transcription factor activity"/>
    <property type="evidence" value="ECO:0007669"/>
    <property type="project" value="TreeGrafter"/>
</dbReference>
<dbReference type="PANTHER" id="PTHR24390:SF244">
    <property type="entry name" value="LD33778P-RELATED"/>
    <property type="match status" value="1"/>
</dbReference>
<evidence type="ECO:0000256" key="6">
    <source>
        <dbReference type="ARBA" id="ARBA00023242"/>
    </source>
</evidence>
<dbReference type="SUPFAM" id="SSF57667">
    <property type="entry name" value="beta-beta-alpha zinc fingers"/>
    <property type="match status" value="3"/>
</dbReference>
<dbReference type="SMART" id="SM00355">
    <property type="entry name" value="ZnF_C2H2"/>
    <property type="match status" value="7"/>
</dbReference>
<dbReference type="FunFam" id="3.30.160.60:FF:000145">
    <property type="entry name" value="Zinc finger protein 574"/>
    <property type="match status" value="2"/>
</dbReference>
<feature type="domain" description="C2H2-type" evidence="8">
    <location>
        <begin position="344"/>
        <end position="371"/>
    </location>
</feature>
<evidence type="ECO:0000256" key="3">
    <source>
        <dbReference type="ARBA" id="ARBA00022737"/>
    </source>
</evidence>
<dbReference type="InterPro" id="IPR013087">
    <property type="entry name" value="Znf_C2H2_type"/>
</dbReference>
<dbReference type="GO" id="GO:0005694">
    <property type="term" value="C:chromosome"/>
    <property type="evidence" value="ECO:0007669"/>
    <property type="project" value="UniProtKB-ARBA"/>
</dbReference>
<evidence type="ECO:0000256" key="4">
    <source>
        <dbReference type="ARBA" id="ARBA00022771"/>
    </source>
</evidence>
<dbReference type="PANTHER" id="PTHR24390">
    <property type="entry name" value="ZINC FINGER PROTEIN"/>
    <property type="match status" value="1"/>
</dbReference>
<feature type="domain" description="C2H2-type" evidence="8">
    <location>
        <begin position="232"/>
        <end position="259"/>
    </location>
</feature>
<keyword evidence="2" id="KW-0479">Metal-binding</keyword>
<name>A0A7R9ELD0_9NEOP</name>
<proteinExistence type="predicted"/>
<dbReference type="GO" id="GO:0000978">
    <property type="term" value="F:RNA polymerase II cis-regulatory region sequence-specific DNA binding"/>
    <property type="evidence" value="ECO:0007669"/>
    <property type="project" value="TreeGrafter"/>
</dbReference>
<dbReference type="GO" id="GO:0045893">
    <property type="term" value="P:positive regulation of DNA-templated transcription"/>
    <property type="evidence" value="ECO:0007669"/>
    <property type="project" value="UniProtKB-ARBA"/>
</dbReference>
<dbReference type="PROSITE" id="PS00028">
    <property type="entry name" value="ZINC_FINGER_C2H2_1"/>
    <property type="match status" value="6"/>
</dbReference>
<keyword evidence="5" id="KW-0862">Zinc</keyword>
<dbReference type="GO" id="GO:0008270">
    <property type="term" value="F:zinc ion binding"/>
    <property type="evidence" value="ECO:0007669"/>
    <property type="project" value="UniProtKB-KW"/>
</dbReference>
<evidence type="ECO:0000256" key="5">
    <source>
        <dbReference type="ARBA" id="ARBA00022833"/>
    </source>
</evidence>
<keyword evidence="4 7" id="KW-0863">Zinc-finger</keyword>
<accession>A0A7R9ELD0</accession>
<evidence type="ECO:0000256" key="7">
    <source>
        <dbReference type="PROSITE-ProRule" id="PRU00042"/>
    </source>
</evidence>
<dbReference type="InterPro" id="IPR036236">
    <property type="entry name" value="Znf_C2H2_sf"/>
</dbReference>
<feature type="domain" description="C2H2-type" evidence="8">
    <location>
        <begin position="316"/>
        <end position="343"/>
    </location>
</feature>
<dbReference type="Pfam" id="PF00096">
    <property type="entry name" value="zf-C2H2"/>
    <property type="match status" value="6"/>
</dbReference>
<evidence type="ECO:0000313" key="9">
    <source>
        <dbReference type="EMBL" id="CAD7434786.1"/>
    </source>
</evidence>
<keyword evidence="6" id="KW-0539">Nucleus</keyword>
<feature type="domain" description="C2H2-type" evidence="8">
    <location>
        <begin position="260"/>
        <end position="287"/>
    </location>
</feature>
<protein>
    <recommendedName>
        <fullName evidence="8">C2H2-type domain-containing protein</fullName>
    </recommendedName>
</protein>
<dbReference type="PROSITE" id="PS50157">
    <property type="entry name" value="ZINC_FINGER_C2H2_2"/>
    <property type="match status" value="7"/>
</dbReference>
<dbReference type="GO" id="GO:0005634">
    <property type="term" value="C:nucleus"/>
    <property type="evidence" value="ECO:0007669"/>
    <property type="project" value="UniProtKB-SubCell"/>
</dbReference>
<dbReference type="FunFam" id="3.30.160.60:FF:001732">
    <property type="entry name" value="Zgc:162936"/>
    <property type="match status" value="1"/>
</dbReference>
<feature type="domain" description="C2H2-type" evidence="8">
    <location>
        <begin position="288"/>
        <end position="315"/>
    </location>
</feature>
<dbReference type="GO" id="GO:0006357">
    <property type="term" value="P:regulation of transcription by RNA polymerase II"/>
    <property type="evidence" value="ECO:0007669"/>
    <property type="project" value="TreeGrafter"/>
</dbReference>
<dbReference type="AlphaFoldDB" id="A0A7R9ELD0"/>
<feature type="domain" description="C2H2-type" evidence="8">
    <location>
        <begin position="204"/>
        <end position="231"/>
    </location>
</feature>
<evidence type="ECO:0000256" key="1">
    <source>
        <dbReference type="ARBA" id="ARBA00004123"/>
    </source>
</evidence>
<reference evidence="9" key="1">
    <citation type="submission" date="2020-11" db="EMBL/GenBank/DDBJ databases">
        <authorList>
            <person name="Tran Van P."/>
        </authorList>
    </citation>
    <scope>NUCLEOTIDE SEQUENCE</scope>
</reference>
<keyword evidence="3" id="KW-0677">Repeat</keyword>
<gene>
    <name evidence="9" type="ORF">TMSB3V08_LOCUS11436</name>
</gene>
<dbReference type="FunFam" id="3.30.160.60:FF:000671">
    <property type="entry name" value="Zinc finger protein 26"/>
    <property type="match status" value="1"/>
</dbReference>